<proteinExistence type="predicted"/>
<protein>
    <recommendedName>
        <fullName evidence="1">DZANK-type domain-containing protein</fullName>
    </recommendedName>
</protein>
<evidence type="ECO:0000259" key="1">
    <source>
        <dbReference type="Pfam" id="PF12773"/>
    </source>
</evidence>
<feature type="domain" description="DZANK-type" evidence="1">
    <location>
        <begin position="3"/>
        <end position="44"/>
    </location>
</feature>
<evidence type="ECO:0000313" key="3">
    <source>
        <dbReference type="Proteomes" id="UP000823632"/>
    </source>
</evidence>
<evidence type="ECO:0000313" key="2">
    <source>
        <dbReference type="EMBL" id="MBO8431456.1"/>
    </source>
</evidence>
<dbReference type="Proteomes" id="UP000823632">
    <property type="component" value="Unassembled WGS sequence"/>
</dbReference>
<gene>
    <name evidence="2" type="ORF">IAC76_08725</name>
</gene>
<reference evidence="2" key="2">
    <citation type="journal article" date="2021" name="PeerJ">
        <title>Extensive microbial diversity within the chicken gut microbiome revealed by metagenomics and culture.</title>
        <authorList>
            <person name="Gilroy R."/>
            <person name="Ravi A."/>
            <person name="Getino M."/>
            <person name="Pursley I."/>
            <person name="Horton D.L."/>
            <person name="Alikhan N.F."/>
            <person name="Baker D."/>
            <person name="Gharbi K."/>
            <person name="Hall N."/>
            <person name="Watson M."/>
            <person name="Adriaenssens E.M."/>
            <person name="Foster-Nyarko E."/>
            <person name="Jarju S."/>
            <person name="Secka A."/>
            <person name="Antonio M."/>
            <person name="Oren A."/>
            <person name="Chaudhuri R.R."/>
            <person name="La Ragione R."/>
            <person name="Hildebrand F."/>
            <person name="Pallen M.J."/>
        </authorList>
    </citation>
    <scope>NUCLEOTIDE SEQUENCE</scope>
    <source>
        <strain evidence="2">10192</strain>
    </source>
</reference>
<sequence>MECPKCGLEIDERTIVCPNCKKVLKVVCPVCKTINKTNTCKNCGYVIIGKCNKCGKINLTGDKKCKKCGFDLEQSVILNEANTDKFVCVTLEFPNMNEMKVVLGSAKLLNKFRQNIDKIIHDTAKEFGVRRQIVGNKYVIRFDKDYTFNTSANTAISTIIKMLTEITKVNYRLTNKANTTTRCNVFMFQRTIKDNPYNIDSGFNINMVAYSDDIKKQMLNTFQVIADEETVAALSKEGYYCSPLSSTMLGGKMVMFSQVDISKDIVINYDELIDKEEEAQIPNFVQNMLIEQDKLDGEALSKMERPYDPDAIYDIETIHFNEIKCDFIRTQNIDVFYHLVNKFQAVPKGITALKTDPLYVPYSLKVLTSIADLGIYKNIITVTCYDEMKYSPYSFFRDLVAAIFEYTVSQQLFSENDFSMFRSIDNNGLIKDLVTLKERNIENPQDTRLTYFDIFLTLLQAIPNTLIFIENFDYIDSSSYDVLKYLFGAFEKLDISYLIQYSKDFSLHKDMHFLLSKPYYTEITLKPTPFEKMIEENKDYYRNIMETFYFQRIAKYSYGSILFLDIALQYLIEAGVFEATDDTINLINPKTIIIPSSLNKLIKRRLNLLQDYPDAIKFLTEVVLLGPRIDQKTIKSIGGKDIDDIIEKLSDMGYIYFYNNCMYFPNYNLLRTNLLETLNKDQLKSVSDELFEKVFANSMPAPEKAYLYGLMDDHRSEFLEWEKLAKINLSLGDFNAYLNCANKILELLELNQDEEAQEDIDKYKMELYENIATNLFEYNPEKTERLAQATLANLEKTTDYEKIITLCNKMIQGYLFMGNYMHALELTHKVLGLLPNSSIDPTTTNFNQYFFLMSVVHVEILFNIGAWEDCLDIGYSVLNVVNQNTLNVLKPDYMTAEQFESVIMDTIGYVAMANILQLKGNVHEFLNIVRTDLINVPHSYDIFIALQDLIFGRVPQYDKSLVSSKDKFSGVVFHIIEAFVRCRHDYNVFAEEIYEAKVLAKYNGLYQLELFTDLMIAYSYIKLNSLEKASLIIYKIIKTANENGMNNILYLAWYIMSELNLAQGRYIVTYGIVNNSLIQLEKTENANEYLLLLFKYNMYKVLRFKGQEENAEICLAQAGYIAQKYNIMFEFDTDPNHFIALVDPDEEIIPQDANKYENADINEVLNPESEE</sequence>
<dbReference type="Pfam" id="PF12773">
    <property type="entry name" value="DZR"/>
    <property type="match status" value="1"/>
</dbReference>
<reference evidence="2" key="1">
    <citation type="submission" date="2020-10" db="EMBL/GenBank/DDBJ databases">
        <authorList>
            <person name="Gilroy R."/>
        </authorList>
    </citation>
    <scope>NUCLEOTIDE SEQUENCE</scope>
    <source>
        <strain evidence="2">10192</strain>
    </source>
</reference>
<dbReference type="AlphaFoldDB" id="A0A9D9DQ30"/>
<accession>A0A9D9DQ30</accession>
<dbReference type="InterPro" id="IPR025874">
    <property type="entry name" value="DZR"/>
</dbReference>
<organism evidence="2 3">
    <name type="scientific">Candidatus Scatousia excrementipullorum</name>
    <dbReference type="NCBI Taxonomy" id="2840936"/>
    <lineage>
        <taxon>Bacteria</taxon>
        <taxon>Candidatus Scatousia</taxon>
    </lineage>
</organism>
<dbReference type="EMBL" id="JADIND010000197">
    <property type="protein sequence ID" value="MBO8431456.1"/>
    <property type="molecule type" value="Genomic_DNA"/>
</dbReference>
<comment type="caution">
    <text evidence="2">The sequence shown here is derived from an EMBL/GenBank/DDBJ whole genome shotgun (WGS) entry which is preliminary data.</text>
</comment>
<name>A0A9D9DQ30_9BACT</name>